<evidence type="ECO:0000256" key="3">
    <source>
        <dbReference type="ARBA" id="ARBA00023157"/>
    </source>
</evidence>
<evidence type="ECO:0000313" key="6">
    <source>
        <dbReference type="Proteomes" id="UP000472260"/>
    </source>
</evidence>
<feature type="domain" description="Kazal-like" evidence="4">
    <location>
        <begin position="1"/>
        <end position="59"/>
    </location>
</feature>
<dbReference type="AlphaFoldDB" id="A0A671PZK7"/>
<reference evidence="5" key="1">
    <citation type="submission" date="2025-08" db="UniProtKB">
        <authorList>
            <consortium name="Ensembl"/>
        </authorList>
    </citation>
    <scope>IDENTIFICATION</scope>
</reference>
<dbReference type="SUPFAM" id="SSF100895">
    <property type="entry name" value="Kazal-type serine protease inhibitors"/>
    <property type="match status" value="1"/>
</dbReference>
<accession>A0A671PZK7</accession>
<dbReference type="Ensembl" id="ENSSANT00000065574.1">
    <property type="protein sequence ID" value="ENSSANP00000061657.1"/>
    <property type="gene ID" value="ENSSANG00000030805.1"/>
</dbReference>
<evidence type="ECO:0000256" key="1">
    <source>
        <dbReference type="ARBA" id="ARBA00022690"/>
    </source>
</evidence>
<dbReference type="PANTHER" id="PTHR10913">
    <property type="entry name" value="FOLLISTATIN-RELATED"/>
    <property type="match status" value="1"/>
</dbReference>
<dbReference type="Gene3D" id="3.30.60.30">
    <property type="match status" value="1"/>
</dbReference>
<reference evidence="5" key="2">
    <citation type="submission" date="2025-09" db="UniProtKB">
        <authorList>
            <consortium name="Ensembl"/>
        </authorList>
    </citation>
    <scope>IDENTIFICATION</scope>
</reference>
<dbReference type="SMART" id="SM00280">
    <property type="entry name" value="KAZAL"/>
    <property type="match status" value="1"/>
</dbReference>
<keyword evidence="3" id="KW-1015">Disulfide bond</keyword>
<evidence type="ECO:0000256" key="2">
    <source>
        <dbReference type="ARBA" id="ARBA00022900"/>
    </source>
</evidence>
<dbReference type="CDD" id="cd00104">
    <property type="entry name" value="KAZAL_FS"/>
    <property type="match status" value="1"/>
</dbReference>
<keyword evidence="2" id="KW-0722">Serine protease inhibitor</keyword>
<dbReference type="PANTHER" id="PTHR10913:SF45">
    <property type="entry name" value="FOLLISTATIN, ISOFORM A-RELATED"/>
    <property type="match status" value="1"/>
</dbReference>
<evidence type="ECO:0000313" key="5">
    <source>
        <dbReference type="Ensembl" id="ENSSANP00000061657.1"/>
    </source>
</evidence>
<dbReference type="GO" id="GO:0005576">
    <property type="term" value="C:extracellular region"/>
    <property type="evidence" value="ECO:0007669"/>
    <property type="project" value="TreeGrafter"/>
</dbReference>
<dbReference type="Pfam" id="PF07648">
    <property type="entry name" value="Kazal_2"/>
    <property type="match status" value="1"/>
</dbReference>
<dbReference type="PROSITE" id="PS51465">
    <property type="entry name" value="KAZAL_2"/>
    <property type="match status" value="1"/>
</dbReference>
<dbReference type="InterPro" id="IPR050653">
    <property type="entry name" value="Prot_Inhib_GrowthFact_Antg"/>
</dbReference>
<evidence type="ECO:0000259" key="4">
    <source>
        <dbReference type="PROSITE" id="PS51465"/>
    </source>
</evidence>
<dbReference type="Proteomes" id="UP000472260">
    <property type="component" value="Unassembled WGS sequence"/>
</dbReference>
<dbReference type="GO" id="GO:0030154">
    <property type="term" value="P:cell differentiation"/>
    <property type="evidence" value="ECO:0007669"/>
    <property type="project" value="TreeGrafter"/>
</dbReference>
<sequence length="67" mass="7262">MILRGGFYVAESHVNCTGQPVKPVCGSNGNTYNNDCELRLASCKKQRKIEVAKLGVCDEGGFMCSCM</sequence>
<dbReference type="InterPro" id="IPR036058">
    <property type="entry name" value="Kazal_dom_sf"/>
</dbReference>
<dbReference type="InterPro" id="IPR002350">
    <property type="entry name" value="Kazal_dom"/>
</dbReference>
<keyword evidence="6" id="KW-1185">Reference proteome</keyword>
<keyword evidence="1" id="KW-0646">Protease inhibitor</keyword>
<organism evidence="5 6">
    <name type="scientific">Sinocyclocheilus anshuiensis</name>
    <dbReference type="NCBI Taxonomy" id="1608454"/>
    <lineage>
        <taxon>Eukaryota</taxon>
        <taxon>Metazoa</taxon>
        <taxon>Chordata</taxon>
        <taxon>Craniata</taxon>
        <taxon>Vertebrata</taxon>
        <taxon>Euteleostomi</taxon>
        <taxon>Actinopterygii</taxon>
        <taxon>Neopterygii</taxon>
        <taxon>Teleostei</taxon>
        <taxon>Ostariophysi</taxon>
        <taxon>Cypriniformes</taxon>
        <taxon>Cyprinidae</taxon>
        <taxon>Cyprininae</taxon>
        <taxon>Sinocyclocheilus</taxon>
    </lineage>
</organism>
<name>A0A671PZK7_9TELE</name>
<protein>
    <recommendedName>
        <fullName evidence="4">Kazal-like domain-containing protein</fullName>
    </recommendedName>
</protein>
<proteinExistence type="predicted"/>